<organism evidence="2">
    <name type="scientific">Lygus hesperus</name>
    <name type="common">Western plant bug</name>
    <dbReference type="NCBI Taxonomy" id="30085"/>
    <lineage>
        <taxon>Eukaryota</taxon>
        <taxon>Metazoa</taxon>
        <taxon>Ecdysozoa</taxon>
        <taxon>Arthropoda</taxon>
        <taxon>Hexapoda</taxon>
        <taxon>Insecta</taxon>
        <taxon>Pterygota</taxon>
        <taxon>Neoptera</taxon>
        <taxon>Paraneoptera</taxon>
        <taxon>Hemiptera</taxon>
        <taxon>Heteroptera</taxon>
        <taxon>Panheteroptera</taxon>
        <taxon>Cimicomorpha</taxon>
        <taxon>Miridae</taxon>
        <taxon>Mirini</taxon>
        <taxon>Lygus</taxon>
    </lineage>
</organism>
<sequence length="603" mass="68238">MKTANKLQLLLSNSELNTKPEIKEKIAELLESENILKDTKQTLSRKETLDLNSEDVQCYMQTRMKNRFERSPQLNISTENKDMDKDTKISDMFEEMSRTQKEGHNSSATEIQTTQTIQSVKDLGLNHVPSTDQKISENSQSNCSENNNNGNVESCIIEAAKKSSVDMAVGEVSTKSVEEKQNHVGIPLSTGTSSLISDKAEPDEQGTGINCTRTLNQNKGMIDDNSDTKSQCSMVLQSKTNPLLQLIVGTPKSANKLQLLAKTRELKLNNQNRTCSINGKLQNMWEQTLNVKTNPSVWNGKKYSSKGHKDIFEGILGKTSAAVKIAQGYNLNKPPSYNVKLAHPAINNTNILDGFTFPCRKARRKPTHNVLKKLTSSASLRKSRQKTQSITKKPVRRGRSLDPANEIHLYKRDSVGKDRGFPSFSENLTDEGAFKWRSAEYSRGEDRLAKMASEFMMKRKLTRPRTVGDKWKLSGPKEKFPIQKQQRPTSYSSVQDLRELRADYGIRKEKKLEPRIRKSVNDVQSKLMSMPQVRHQIEHYELPLGPLEVQPGLAPLIYGKSSSTFRSADNSWESVLYNEYVRSNLLPSLKDTRETFHLEERPL</sequence>
<accession>A0A0K8TGM5</accession>
<feature type="region of interest" description="Disordered" evidence="1">
    <location>
        <begin position="176"/>
        <end position="214"/>
    </location>
</feature>
<evidence type="ECO:0000313" key="2">
    <source>
        <dbReference type="EMBL" id="JAG64644.1"/>
    </source>
</evidence>
<feature type="compositionally biased region" description="Polar residues" evidence="1">
    <location>
        <begin position="376"/>
        <end position="391"/>
    </location>
</feature>
<protein>
    <submittedName>
        <fullName evidence="2">Uncharacterized protein</fullName>
    </submittedName>
</protein>
<feature type="region of interest" description="Disordered" evidence="1">
    <location>
        <begin position="127"/>
        <end position="150"/>
    </location>
</feature>
<feature type="compositionally biased region" description="Low complexity" evidence="1">
    <location>
        <begin position="136"/>
        <end position="150"/>
    </location>
</feature>
<dbReference type="AlphaFoldDB" id="A0A0K8TGM5"/>
<reference evidence="2" key="1">
    <citation type="submission" date="2014-09" db="EMBL/GenBank/DDBJ databases">
        <authorList>
            <person name="Magalhaes I.L.F."/>
            <person name="Oliveira U."/>
            <person name="Santos F.R."/>
            <person name="Vidigal T.H.D.A."/>
            <person name="Brescovit A.D."/>
            <person name="Santos A.J."/>
        </authorList>
    </citation>
    <scope>NUCLEOTIDE SEQUENCE</scope>
</reference>
<evidence type="ECO:0000256" key="1">
    <source>
        <dbReference type="SAM" id="MobiDB-lite"/>
    </source>
</evidence>
<feature type="region of interest" description="Disordered" evidence="1">
    <location>
        <begin position="376"/>
        <end position="397"/>
    </location>
</feature>
<name>A0A0K8TGM5_LYGHE</name>
<proteinExistence type="predicted"/>
<dbReference type="EMBL" id="GBRD01001177">
    <property type="protein sequence ID" value="JAG64644.1"/>
    <property type="molecule type" value="Transcribed_RNA"/>
</dbReference>